<geneLocation type="plasmid" evidence="2 3">
    <name>unnamed1</name>
</geneLocation>
<keyword evidence="3" id="KW-1185">Reference proteome</keyword>
<dbReference type="KEGG" id="rhs:A3Q41_05057"/>
<dbReference type="EMBL" id="CP015221">
    <property type="protein sequence ID" value="AMY26312.1"/>
    <property type="molecule type" value="Genomic_DNA"/>
</dbReference>
<name>A0A143QU54_RHOFA</name>
<dbReference type="KEGG" id="rhs:A3Q41_04922"/>
<reference evidence="3" key="2">
    <citation type="submission" date="2016-04" db="EMBL/GenBank/DDBJ databases">
        <title>Complete Genome and Plasmid Sequences for Rhodococcus fascians D188 and Draft Sequences for Rhodococcus spp. Isolates PBTS 1 and PBTS 2.</title>
        <authorList>
            <person name="Stamer R."/>
            <person name="Vereecke D."/>
            <person name="Zhang Y."/>
            <person name="Schilkey F."/>
            <person name="Devitt N."/>
            <person name="Randall J."/>
        </authorList>
    </citation>
    <scope>NUCLEOTIDE SEQUENCE [LARGE SCALE GENOMIC DNA]</scope>
    <source>
        <strain evidence="3">PBTS2</strain>
        <plasmid evidence="3">unnamed1</plasmid>
    </source>
</reference>
<evidence type="ECO:0000313" key="3">
    <source>
        <dbReference type="Proteomes" id="UP000076038"/>
    </source>
</evidence>
<organism evidence="2 3">
    <name type="scientific">Rhodococcoides fascians</name>
    <name type="common">Rhodococcus fascians</name>
    <dbReference type="NCBI Taxonomy" id="1828"/>
    <lineage>
        <taxon>Bacteria</taxon>
        <taxon>Bacillati</taxon>
        <taxon>Actinomycetota</taxon>
        <taxon>Actinomycetes</taxon>
        <taxon>Mycobacteriales</taxon>
        <taxon>Nocardiaceae</taxon>
        <taxon>Rhodococcoides</taxon>
    </lineage>
</organism>
<dbReference type="AlphaFoldDB" id="A0A143QU54"/>
<evidence type="ECO:0000313" key="2">
    <source>
        <dbReference type="EMBL" id="AMY26312.1"/>
    </source>
</evidence>
<reference evidence="2 3" key="1">
    <citation type="journal article" date="2016" name="Genome Announc.">
        <title>Complete Genome and Plasmid Sequences for Rhodococcus fascians D188 and Draft Sequences for Rhodococcus Isolates PBTS 1 and PBTS 2.</title>
        <authorList>
            <person name="Stamler R.A."/>
            <person name="Vereecke D."/>
            <person name="Zhang Y."/>
            <person name="Schilkey F."/>
            <person name="Devitt N."/>
            <person name="Randall J.J."/>
        </authorList>
    </citation>
    <scope>NUCLEOTIDE SEQUENCE [LARGE SCALE GENOMIC DNA]</scope>
    <source>
        <strain evidence="2 3">PBTS2</strain>
        <plasmid evidence="2">unnamed1</plasmid>
    </source>
</reference>
<dbReference type="Proteomes" id="UP000076038">
    <property type="component" value="Plasmid unnamed1"/>
</dbReference>
<protein>
    <recommendedName>
        <fullName evidence="4">Toxin-antitoxin system</fullName>
    </recommendedName>
</protein>
<sequence>MPMPSKGDRKPLTVRLPSELIKSLEAQRSSAGATSLSQYVSDLLAIASDREDLALELNRHHDQGVLPLTA</sequence>
<proteinExistence type="predicted"/>
<accession>A0A143QU54</accession>
<reference evidence="2" key="3">
    <citation type="submission" date="2016-04" db="EMBL/GenBank/DDBJ databases">
        <authorList>
            <person name="Evans L.H."/>
            <person name="Alamgir A."/>
            <person name="Owens N."/>
            <person name="Weber N.D."/>
            <person name="Virtaneva K."/>
            <person name="Barbian K."/>
            <person name="Babar A."/>
            <person name="Rosenke K."/>
        </authorList>
    </citation>
    <scope>NUCLEOTIDE SEQUENCE</scope>
    <source>
        <strain evidence="2">PBTS2</strain>
        <plasmid evidence="2">unnamed1</plasmid>
    </source>
</reference>
<keyword evidence="2" id="KW-0614">Plasmid</keyword>
<dbReference type="PATRIC" id="fig|1653479.3.peg.4985"/>
<evidence type="ECO:0000313" key="1">
    <source>
        <dbReference type="EMBL" id="AMY26177.1"/>
    </source>
</evidence>
<dbReference type="EMBL" id="CP015221">
    <property type="protein sequence ID" value="AMY26177.1"/>
    <property type="molecule type" value="Genomic_DNA"/>
</dbReference>
<evidence type="ECO:0008006" key="4">
    <source>
        <dbReference type="Google" id="ProtNLM"/>
    </source>
</evidence>
<gene>
    <name evidence="1" type="ORF">A3Q41_04922</name>
    <name evidence="2" type="ORF">A3Q41_05057</name>
</gene>